<dbReference type="EMBL" id="WOCA01000010">
    <property type="protein sequence ID" value="MUK89304.1"/>
    <property type="molecule type" value="Genomic_DNA"/>
</dbReference>
<accession>A0A6N8FLQ7</accession>
<feature type="domain" description="Restriction endonuclease type IV Mrr" evidence="1">
    <location>
        <begin position="13"/>
        <end position="102"/>
    </location>
</feature>
<dbReference type="Gene3D" id="3.40.1350.10">
    <property type="match status" value="1"/>
</dbReference>
<organism evidence="2 3">
    <name type="scientific">Ornithinibacillus caprae</name>
    <dbReference type="NCBI Taxonomy" id="2678566"/>
    <lineage>
        <taxon>Bacteria</taxon>
        <taxon>Bacillati</taxon>
        <taxon>Bacillota</taxon>
        <taxon>Bacilli</taxon>
        <taxon>Bacillales</taxon>
        <taxon>Bacillaceae</taxon>
        <taxon>Ornithinibacillus</taxon>
    </lineage>
</organism>
<dbReference type="Proteomes" id="UP000469125">
    <property type="component" value="Unassembled WGS sequence"/>
</dbReference>
<reference evidence="2 3" key="1">
    <citation type="submission" date="2019-11" db="EMBL/GenBank/DDBJ databases">
        <authorList>
            <person name="Li X."/>
        </authorList>
    </citation>
    <scope>NUCLEOTIDE SEQUENCE [LARGE SCALE GENOMIC DNA]</scope>
    <source>
        <strain evidence="2 3">L9</strain>
    </source>
</reference>
<dbReference type="GO" id="GO:0003677">
    <property type="term" value="F:DNA binding"/>
    <property type="evidence" value="ECO:0007669"/>
    <property type="project" value="InterPro"/>
</dbReference>
<evidence type="ECO:0000313" key="2">
    <source>
        <dbReference type="EMBL" id="MUK89304.1"/>
    </source>
</evidence>
<dbReference type="Pfam" id="PF04471">
    <property type="entry name" value="Mrr_cat"/>
    <property type="match status" value="1"/>
</dbReference>
<dbReference type="SUPFAM" id="SSF52980">
    <property type="entry name" value="Restriction endonuclease-like"/>
    <property type="match status" value="1"/>
</dbReference>
<sequence>MNFGIEIPRIENEEMFEKLCLDLVKQTGQYENVNRNGRRGQRQDGVDIFARIKQSSEWIGIQCKVKKNGSIKEEEIKNEIKKAYGFNPNLSHYIFYTTAERDSKIQAYVRSLSDENINKNLFNVDILFWEDIEDLLREDKYNSVHYKYYRDFYTQIEDDGFAFGKLISLNIGHRQLDSVYPLLIGKTYRKDTKKNKNINYWKGVYFIVNFNERTSETFPIPCFPTDLEEVFQFRRDRYIISKFINTIPNIDKFIKSEESNYELLLTDKEYEEFLKLYRGV</sequence>
<dbReference type="GO" id="GO:0004519">
    <property type="term" value="F:endonuclease activity"/>
    <property type="evidence" value="ECO:0007669"/>
    <property type="project" value="InterPro"/>
</dbReference>
<dbReference type="InterPro" id="IPR007560">
    <property type="entry name" value="Restrct_endonuc_IV_Mrr"/>
</dbReference>
<name>A0A6N8FLQ7_9BACI</name>
<comment type="caution">
    <text evidence="2">The sequence shown here is derived from an EMBL/GenBank/DDBJ whole genome shotgun (WGS) entry which is preliminary data.</text>
</comment>
<dbReference type="AlphaFoldDB" id="A0A6N8FLQ7"/>
<dbReference type="InterPro" id="IPR011335">
    <property type="entry name" value="Restrct_endonuc-II-like"/>
</dbReference>
<gene>
    <name evidence="2" type="ORF">GMD78_13075</name>
</gene>
<dbReference type="GO" id="GO:0009307">
    <property type="term" value="P:DNA restriction-modification system"/>
    <property type="evidence" value="ECO:0007669"/>
    <property type="project" value="InterPro"/>
</dbReference>
<proteinExistence type="predicted"/>
<evidence type="ECO:0000259" key="1">
    <source>
        <dbReference type="Pfam" id="PF04471"/>
    </source>
</evidence>
<evidence type="ECO:0000313" key="3">
    <source>
        <dbReference type="Proteomes" id="UP000469125"/>
    </source>
</evidence>
<protein>
    <recommendedName>
        <fullName evidence="1">Restriction endonuclease type IV Mrr domain-containing protein</fullName>
    </recommendedName>
</protein>
<dbReference type="InterPro" id="IPR011856">
    <property type="entry name" value="tRNA_endonuc-like_dom_sf"/>
</dbReference>
<keyword evidence="3" id="KW-1185">Reference proteome</keyword>
<dbReference type="RefSeq" id="WP_155669277.1">
    <property type="nucleotide sequence ID" value="NZ_WOCA01000010.1"/>
</dbReference>